<dbReference type="InterPro" id="IPR016174">
    <property type="entry name" value="Di-haem_cyt_TM"/>
</dbReference>
<keyword evidence="7" id="KW-0479">Metal-binding</keyword>
<feature type="domain" description="Cytochrome b561 bacterial/Ni-hydrogenase" evidence="14">
    <location>
        <begin position="12"/>
        <end position="178"/>
    </location>
</feature>
<gene>
    <name evidence="15" type="ORF">DKE52_013245</name>
</gene>
<protein>
    <submittedName>
        <fullName evidence="15">Cytochrome b</fullName>
    </submittedName>
</protein>
<evidence type="ECO:0000256" key="6">
    <source>
        <dbReference type="ARBA" id="ARBA00022692"/>
    </source>
</evidence>
<keyword evidence="9 13" id="KW-1133">Transmembrane helix</keyword>
<evidence type="ECO:0000256" key="1">
    <source>
        <dbReference type="ARBA" id="ARBA00001970"/>
    </source>
</evidence>
<dbReference type="GO" id="GO:0022904">
    <property type="term" value="P:respiratory electron transport chain"/>
    <property type="evidence" value="ECO:0007669"/>
    <property type="project" value="InterPro"/>
</dbReference>
<evidence type="ECO:0000313" key="16">
    <source>
        <dbReference type="Proteomes" id="UP000254410"/>
    </source>
</evidence>
<evidence type="ECO:0000256" key="13">
    <source>
        <dbReference type="SAM" id="Phobius"/>
    </source>
</evidence>
<evidence type="ECO:0000256" key="12">
    <source>
        <dbReference type="ARBA" id="ARBA00037975"/>
    </source>
</evidence>
<feature type="transmembrane region" description="Helical" evidence="13">
    <location>
        <begin position="94"/>
        <end position="112"/>
    </location>
</feature>
<evidence type="ECO:0000256" key="10">
    <source>
        <dbReference type="ARBA" id="ARBA00023004"/>
    </source>
</evidence>
<dbReference type="RefSeq" id="WP_130118599.1">
    <property type="nucleotide sequence ID" value="NZ_CP127321.1"/>
</dbReference>
<dbReference type="SUPFAM" id="SSF81342">
    <property type="entry name" value="Transmembrane di-heme cytochromes"/>
    <property type="match status" value="1"/>
</dbReference>
<reference evidence="15 16" key="1">
    <citation type="submission" date="2018-11" db="EMBL/GenBank/DDBJ databases">
        <authorList>
            <person name="Kuo S.-C."/>
            <person name="Chen F.-J."/>
            <person name="Liao Y.-C."/>
        </authorList>
    </citation>
    <scope>NUCLEOTIDE SEQUENCE [LARGE SCALE GENOMIC DNA]</scope>
    <source>
        <strain evidence="15 16">2014S06-099</strain>
    </source>
</reference>
<keyword evidence="4" id="KW-1003">Cell membrane</keyword>
<dbReference type="GO" id="GO:0046872">
    <property type="term" value="F:metal ion binding"/>
    <property type="evidence" value="ECO:0007669"/>
    <property type="project" value="UniProtKB-KW"/>
</dbReference>
<keyword evidence="5" id="KW-0349">Heme</keyword>
<proteinExistence type="inferred from homology"/>
<reference evidence="15 16" key="2">
    <citation type="submission" date="2018-12" db="EMBL/GenBank/DDBJ databases">
        <title>Molecular Epidemiology of Emerging Carbapenem-Resistance in Acinetobacter nosocomialis and Acinetobacter pittii in Taiwan, 2010-2014.</title>
        <authorList>
            <person name="Huang W.-C."/>
            <person name="Wang H.-Y."/>
            <person name="Lai J.-F."/>
            <person name="Lauderdale T.-L."/>
            <person name="Sytwu H.-K."/>
        </authorList>
    </citation>
    <scope>NUCLEOTIDE SEQUENCE [LARGE SCALE GENOMIC DNA]</scope>
    <source>
        <strain evidence="15 16">2014S06-099</strain>
    </source>
</reference>
<dbReference type="EMBL" id="CP033540">
    <property type="protein sequence ID" value="AZC00800.1"/>
    <property type="molecule type" value="Genomic_DNA"/>
</dbReference>
<feature type="transmembrane region" description="Helical" evidence="13">
    <location>
        <begin position="55"/>
        <end position="73"/>
    </location>
</feature>
<keyword evidence="6 13" id="KW-0812">Transmembrane</keyword>
<feature type="transmembrane region" description="Helical" evidence="13">
    <location>
        <begin position="20"/>
        <end position="43"/>
    </location>
</feature>
<dbReference type="AlphaFoldDB" id="A0A3G6YKV6"/>
<comment type="cofactor">
    <cofactor evidence="1">
        <name>heme b</name>
        <dbReference type="ChEBI" id="CHEBI:60344"/>
    </cofactor>
</comment>
<dbReference type="PANTHER" id="PTHR30529">
    <property type="entry name" value="CYTOCHROME B561"/>
    <property type="match status" value="1"/>
</dbReference>
<dbReference type="Pfam" id="PF01292">
    <property type="entry name" value="Ni_hydr_CYTB"/>
    <property type="match status" value="1"/>
</dbReference>
<comment type="similarity">
    <text evidence="12">Belongs to the cytochrome b561 family.</text>
</comment>
<dbReference type="InterPro" id="IPR011577">
    <property type="entry name" value="Cyt_b561_bac/Ni-Hgenase"/>
</dbReference>
<accession>A0A3G6YKV6</accession>
<evidence type="ECO:0000256" key="4">
    <source>
        <dbReference type="ARBA" id="ARBA00022475"/>
    </source>
</evidence>
<feature type="transmembrane region" description="Helical" evidence="13">
    <location>
        <begin position="147"/>
        <end position="170"/>
    </location>
</feature>
<evidence type="ECO:0000256" key="2">
    <source>
        <dbReference type="ARBA" id="ARBA00004651"/>
    </source>
</evidence>
<keyword evidence="8" id="KW-0249">Electron transport</keyword>
<keyword evidence="11 13" id="KW-0472">Membrane</keyword>
<evidence type="ECO:0000259" key="14">
    <source>
        <dbReference type="Pfam" id="PF01292"/>
    </source>
</evidence>
<evidence type="ECO:0000256" key="3">
    <source>
        <dbReference type="ARBA" id="ARBA00022448"/>
    </source>
</evidence>
<sequence length="198" mass="22209">MQNKSNNNAPRHFNLTARILHWLMAVAILAMLFIGVGMTTSITWRPWLIDIHRPLGIAILLLVIIRLINRLYFPIPPLPPTVPRWQAFMAHASHWLLYILMFSLPLLGWATLSAGNWPVTLFPGWDLPPIAPTNSTLYAWFRTLHGILAWLLFAVVIGHLSAALLHAWIYRDGVFSSMALGSSKPSSNGSSAEKENVD</sequence>
<evidence type="ECO:0000256" key="9">
    <source>
        <dbReference type="ARBA" id="ARBA00022989"/>
    </source>
</evidence>
<name>A0A3G6YKV6_ACIPI</name>
<dbReference type="InterPro" id="IPR052168">
    <property type="entry name" value="Cytochrome_b561_oxidase"/>
</dbReference>
<evidence type="ECO:0000256" key="11">
    <source>
        <dbReference type="ARBA" id="ARBA00023136"/>
    </source>
</evidence>
<comment type="subcellular location">
    <subcellularLocation>
        <location evidence="2">Cell membrane</location>
        <topology evidence="2">Multi-pass membrane protein</topology>
    </subcellularLocation>
</comment>
<dbReference type="GO" id="GO:0009055">
    <property type="term" value="F:electron transfer activity"/>
    <property type="evidence" value="ECO:0007669"/>
    <property type="project" value="InterPro"/>
</dbReference>
<evidence type="ECO:0000256" key="8">
    <source>
        <dbReference type="ARBA" id="ARBA00022982"/>
    </source>
</evidence>
<organism evidence="15 16">
    <name type="scientific">Acinetobacter pittii</name>
    <name type="common">Acinetobacter genomosp. 3</name>
    <dbReference type="NCBI Taxonomy" id="48296"/>
    <lineage>
        <taxon>Bacteria</taxon>
        <taxon>Pseudomonadati</taxon>
        <taxon>Pseudomonadota</taxon>
        <taxon>Gammaproteobacteria</taxon>
        <taxon>Moraxellales</taxon>
        <taxon>Moraxellaceae</taxon>
        <taxon>Acinetobacter</taxon>
        <taxon>Acinetobacter calcoaceticus/baumannii complex</taxon>
    </lineage>
</organism>
<dbReference type="GO" id="GO:0020037">
    <property type="term" value="F:heme binding"/>
    <property type="evidence" value="ECO:0007669"/>
    <property type="project" value="TreeGrafter"/>
</dbReference>
<dbReference type="GO" id="GO:0005886">
    <property type="term" value="C:plasma membrane"/>
    <property type="evidence" value="ECO:0007669"/>
    <property type="project" value="UniProtKB-SubCell"/>
</dbReference>
<evidence type="ECO:0000313" key="15">
    <source>
        <dbReference type="EMBL" id="AZC00800.1"/>
    </source>
</evidence>
<evidence type="ECO:0000256" key="7">
    <source>
        <dbReference type="ARBA" id="ARBA00022723"/>
    </source>
</evidence>
<keyword evidence="3" id="KW-0813">Transport</keyword>
<dbReference type="Gene3D" id="1.20.950.20">
    <property type="entry name" value="Transmembrane di-heme cytochromes, Chain C"/>
    <property type="match status" value="1"/>
</dbReference>
<evidence type="ECO:0000256" key="5">
    <source>
        <dbReference type="ARBA" id="ARBA00022617"/>
    </source>
</evidence>
<keyword evidence="10" id="KW-0408">Iron</keyword>
<dbReference type="Proteomes" id="UP000254410">
    <property type="component" value="Chromosome"/>
</dbReference>
<dbReference type="PANTHER" id="PTHR30529:SF6">
    <property type="entry name" value="BLL0291 PROTEIN"/>
    <property type="match status" value="1"/>
</dbReference>